<evidence type="ECO:0000313" key="8">
    <source>
        <dbReference type="WBParaSite" id="GPUH_0002676201-mRNA-1"/>
    </source>
</evidence>
<keyword evidence="4 6" id="KW-1133">Transmembrane helix</keyword>
<evidence type="ECO:0000256" key="1">
    <source>
        <dbReference type="ARBA" id="ARBA00004141"/>
    </source>
</evidence>
<accession>A0A183F0J1</accession>
<dbReference type="Pfam" id="PF01545">
    <property type="entry name" value="Cation_efflux"/>
    <property type="match status" value="1"/>
</dbReference>
<dbReference type="PANTHER" id="PTHR11562:SF84">
    <property type="entry name" value="LD05335P"/>
    <property type="match status" value="1"/>
</dbReference>
<feature type="transmembrane region" description="Helical" evidence="6">
    <location>
        <begin position="64"/>
        <end position="85"/>
    </location>
</feature>
<evidence type="ECO:0000256" key="6">
    <source>
        <dbReference type="SAM" id="Phobius"/>
    </source>
</evidence>
<name>A0A183F0J1_9BILA</name>
<keyword evidence="3" id="KW-0864">Zinc transport</keyword>
<dbReference type="Gene3D" id="1.20.1510.10">
    <property type="entry name" value="Cation efflux protein transmembrane domain"/>
    <property type="match status" value="1"/>
</dbReference>
<feature type="transmembrane region" description="Helical" evidence="6">
    <location>
        <begin position="36"/>
        <end position="57"/>
    </location>
</feature>
<dbReference type="InterPro" id="IPR050681">
    <property type="entry name" value="CDF/SLC30A"/>
</dbReference>
<dbReference type="GO" id="GO:0010043">
    <property type="term" value="P:response to zinc ion"/>
    <property type="evidence" value="ECO:0007669"/>
    <property type="project" value="TreeGrafter"/>
</dbReference>
<dbReference type="GO" id="GO:0005886">
    <property type="term" value="C:plasma membrane"/>
    <property type="evidence" value="ECO:0007669"/>
    <property type="project" value="TreeGrafter"/>
</dbReference>
<keyword evidence="3" id="KW-0813">Transport</keyword>
<dbReference type="GO" id="GO:0005385">
    <property type="term" value="F:zinc ion transmembrane transporter activity"/>
    <property type="evidence" value="ECO:0007669"/>
    <property type="project" value="TreeGrafter"/>
</dbReference>
<evidence type="ECO:0000256" key="2">
    <source>
        <dbReference type="ARBA" id="ARBA00022692"/>
    </source>
</evidence>
<protein>
    <submittedName>
        <fullName evidence="8">Zinc transporter 2</fullName>
    </submittedName>
</protein>
<keyword evidence="5 6" id="KW-0472">Membrane</keyword>
<dbReference type="PANTHER" id="PTHR11562">
    <property type="entry name" value="CATION EFFLUX PROTEIN/ ZINC TRANSPORTER"/>
    <property type="match status" value="1"/>
</dbReference>
<keyword evidence="2 6" id="KW-0812">Transmembrane</keyword>
<reference evidence="8" key="1">
    <citation type="submission" date="2016-06" db="UniProtKB">
        <authorList>
            <consortium name="WormBaseParasite"/>
        </authorList>
    </citation>
    <scope>IDENTIFICATION</scope>
</reference>
<feature type="domain" description="Cation efflux protein transmembrane" evidence="7">
    <location>
        <begin position="23"/>
        <end position="81"/>
    </location>
</feature>
<sequence>LKDFKCQQDSNANIVQKSHSSAHHGKLGTNINLRAAFIHVVGDLLQSLGVLAAAIIIKITGYRLADPLCTFLFSALVLVRCRFFILRQPVAAICRSFQLTTFSVVRDSVFILMEASPKHINVDGLYTDLCAIEGL</sequence>
<evidence type="ECO:0000256" key="4">
    <source>
        <dbReference type="ARBA" id="ARBA00022989"/>
    </source>
</evidence>
<evidence type="ECO:0000256" key="5">
    <source>
        <dbReference type="ARBA" id="ARBA00023136"/>
    </source>
</evidence>
<comment type="subcellular location">
    <subcellularLocation>
        <location evidence="1">Membrane</location>
        <topology evidence="1">Multi-pass membrane protein</topology>
    </subcellularLocation>
</comment>
<keyword evidence="3" id="KW-0862">Zinc</keyword>
<evidence type="ECO:0000259" key="7">
    <source>
        <dbReference type="Pfam" id="PF01545"/>
    </source>
</evidence>
<keyword evidence="3" id="KW-0406">Ion transport</keyword>
<dbReference type="SUPFAM" id="SSF161111">
    <property type="entry name" value="Cation efflux protein transmembrane domain-like"/>
    <property type="match status" value="1"/>
</dbReference>
<proteinExistence type="predicted"/>
<organism evidence="8">
    <name type="scientific">Gongylonema pulchrum</name>
    <dbReference type="NCBI Taxonomy" id="637853"/>
    <lineage>
        <taxon>Eukaryota</taxon>
        <taxon>Metazoa</taxon>
        <taxon>Ecdysozoa</taxon>
        <taxon>Nematoda</taxon>
        <taxon>Chromadorea</taxon>
        <taxon>Rhabditida</taxon>
        <taxon>Spirurina</taxon>
        <taxon>Spiruromorpha</taxon>
        <taxon>Spiruroidea</taxon>
        <taxon>Gongylonematidae</taxon>
        <taxon>Gongylonema</taxon>
    </lineage>
</organism>
<dbReference type="AlphaFoldDB" id="A0A183F0J1"/>
<dbReference type="InterPro" id="IPR027469">
    <property type="entry name" value="Cation_efflux_TMD_sf"/>
</dbReference>
<dbReference type="WBParaSite" id="GPUH_0002676201-mRNA-1">
    <property type="protein sequence ID" value="GPUH_0002676201-mRNA-1"/>
    <property type="gene ID" value="GPUH_0002676201"/>
</dbReference>
<evidence type="ECO:0000256" key="3">
    <source>
        <dbReference type="ARBA" id="ARBA00022906"/>
    </source>
</evidence>
<dbReference type="InterPro" id="IPR058533">
    <property type="entry name" value="Cation_efflux_TM"/>
</dbReference>